<evidence type="ECO:0000313" key="3">
    <source>
        <dbReference type="Proteomes" id="UP000887116"/>
    </source>
</evidence>
<reference evidence="2" key="1">
    <citation type="submission" date="2020-07" db="EMBL/GenBank/DDBJ databases">
        <title>Multicomponent nature underlies the extraordinary mechanical properties of spider dragline silk.</title>
        <authorList>
            <person name="Kono N."/>
            <person name="Nakamura H."/>
            <person name="Mori M."/>
            <person name="Yoshida Y."/>
            <person name="Ohtoshi R."/>
            <person name="Malay A.D."/>
            <person name="Moran D.A.P."/>
            <person name="Tomita M."/>
            <person name="Numata K."/>
            <person name="Arakawa K."/>
        </authorList>
    </citation>
    <scope>NUCLEOTIDE SEQUENCE</scope>
</reference>
<accession>A0A8X6ILT7</accession>
<protein>
    <submittedName>
        <fullName evidence="2">Uncharacterized protein</fullName>
    </submittedName>
</protein>
<name>A0A8X6ILT7_TRICU</name>
<comment type="caution">
    <text evidence="2">The sequence shown here is derived from an EMBL/GenBank/DDBJ whole genome shotgun (WGS) entry which is preliminary data.</text>
</comment>
<feature type="transmembrane region" description="Helical" evidence="1">
    <location>
        <begin position="137"/>
        <end position="158"/>
    </location>
</feature>
<keyword evidence="1" id="KW-0472">Membrane</keyword>
<keyword evidence="3" id="KW-1185">Reference proteome</keyword>
<dbReference type="EMBL" id="BMAO01006245">
    <property type="protein sequence ID" value="GFR07185.1"/>
    <property type="molecule type" value="Genomic_DNA"/>
</dbReference>
<evidence type="ECO:0000256" key="1">
    <source>
        <dbReference type="SAM" id="Phobius"/>
    </source>
</evidence>
<proteinExistence type="predicted"/>
<gene>
    <name evidence="2" type="ORF">TNCT_396241</name>
</gene>
<dbReference type="AlphaFoldDB" id="A0A8X6ILT7"/>
<keyword evidence="1" id="KW-1133">Transmembrane helix</keyword>
<sequence>MFSDIARQFSKELEPLRLPLEQIPLSKRPLELSQWIHYILLSNNIMLNIKLTSLIQKNVDTLSTPNPSDIQKWLDALKPEGKVNLVTESYLLLLFMLHLRFIYEKFPVKMFEIKFIALKVAESYLNALDKDRSKKRLYSFAIMGISAFLLGGCLYKLLDEGRVHSRGMGKDGKS</sequence>
<keyword evidence="1" id="KW-0812">Transmembrane</keyword>
<organism evidence="2 3">
    <name type="scientific">Trichonephila clavata</name>
    <name type="common">Joro spider</name>
    <name type="synonym">Nephila clavata</name>
    <dbReference type="NCBI Taxonomy" id="2740835"/>
    <lineage>
        <taxon>Eukaryota</taxon>
        <taxon>Metazoa</taxon>
        <taxon>Ecdysozoa</taxon>
        <taxon>Arthropoda</taxon>
        <taxon>Chelicerata</taxon>
        <taxon>Arachnida</taxon>
        <taxon>Araneae</taxon>
        <taxon>Araneomorphae</taxon>
        <taxon>Entelegynae</taxon>
        <taxon>Araneoidea</taxon>
        <taxon>Nephilidae</taxon>
        <taxon>Trichonephila</taxon>
    </lineage>
</organism>
<dbReference type="Proteomes" id="UP000887116">
    <property type="component" value="Unassembled WGS sequence"/>
</dbReference>
<evidence type="ECO:0000313" key="2">
    <source>
        <dbReference type="EMBL" id="GFR07185.1"/>
    </source>
</evidence>